<dbReference type="NCBIfam" id="TIGR00973">
    <property type="entry name" value="leuA_bact"/>
    <property type="match status" value="1"/>
</dbReference>
<dbReference type="Pfam" id="PF00682">
    <property type="entry name" value="HMGL-like"/>
    <property type="match status" value="1"/>
</dbReference>
<dbReference type="EC" id="2.3.3.13" evidence="3 12"/>
<proteinExistence type="inferred from homology"/>
<dbReference type="GO" id="GO:0030145">
    <property type="term" value="F:manganese ion binding"/>
    <property type="evidence" value="ECO:0007669"/>
    <property type="project" value="UniProtKB-UniRule"/>
</dbReference>
<evidence type="ECO:0000259" key="13">
    <source>
        <dbReference type="PROSITE" id="PS50991"/>
    </source>
</evidence>
<evidence type="ECO:0000256" key="9">
    <source>
        <dbReference type="ARBA" id="ARBA00022723"/>
    </source>
</evidence>
<dbReference type="InterPro" id="IPR002034">
    <property type="entry name" value="AIPM/Hcit_synth_CS"/>
</dbReference>
<evidence type="ECO:0000256" key="10">
    <source>
        <dbReference type="ARBA" id="ARBA00023211"/>
    </source>
</evidence>
<dbReference type="EMBL" id="LGTE01000012">
    <property type="protein sequence ID" value="KNZ69413.1"/>
    <property type="molecule type" value="Genomic_DNA"/>
</dbReference>
<dbReference type="Pfam" id="PF08502">
    <property type="entry name" value="LeuA_dimer"/>
    <property type="match status" value="1"/>
</dbReference>
<protein>
    <recommendedName>
        <fullName evidence="4 12">2-isopropylmalate synthase</fullName>
        <ecNumber evidence="3 12">2.3.3.13</ecNumber>
    </recommendedName>
    <alternativeName>
        <fullName evidence="12">Alpha-IPM synthase</fullName>
    </alternativeName>
    <alternativeName>
        <fullName evidence="12">Alpha-isopropylmalate synthase</fullName>
    </alternativeName>
</protein>
<comment type="catalytic activity">
    <reaction evidence="12">
        <text>3-methyl-2-oxobutanoate + acetyl-CoA + H2O = (2S)-2-isopropylmalate + CoA + H(+)</text>
        <dbReference type="Rhea" id="RHEA:21524"/>
        <dbReference type="ChEBI" id="CHEBI:1178"/>
        <dbReference type="ChEBI" id="CHEBI:11851"/>
        <dbReference type="ChEBI" id="CHEBI:15377"/>
        <dbReference type="ChEBI" id="CHEBI:15378"/>
        <dbReference type="ChEBI" id="CHEBI:57287"/>
        <dbReference type="ChEBI" id="CHEBI:57288"/>
        <dbReference type="EC" id="2.3.3.13"/>
    </reaction>
</comment>
<evidence type="ECO:0000256" key="3">
    <source>
        <dbReference type="ARBA" id="ARBA00012973"/>
    </source>
</evidence>
<evidence type="ECO:0000313" key="15">
    <source>
        <dbReference type="Proteomes" id="UP000037175"/>
    </source>
</evidence>
<dbReference type="PROSITE" id="PS00815">
    <property type="entry name" value="AIPM_HOMOCIT_SYNTH_1"/>
    <property type="match status" value="1"/>
</dbReference>
<keyword evidence="8 12" id="KW-0808">Transferase</keyword>
<dbReference type="HAMAP" id="MF_01025">
    <property type="entry name" value="LeuA_type1"/>
    <property type="match status" value="1"/>
</dbReference>
<keyword evidence="9 12" id="KW-0479">Metal-binding</keyword>
<evidence type="ECO:0000256" key="12">
    <source>
        <dbReference type="HAMAP-Rule" id="MF_01025"/>
    </source>
</evidence>
<dbReference type="CDD" id="cd07940">
    <property type="entry name" value="DRE_TIM_IPMS"/>
    <property type="match status" value="1"/>
</dbReference>
<accession>A0A0L6W217</accession>
<dbReference type="SUPFAM" id="SSF110921">
    <property type="entry name" value="2-isopropylmalate synthase LeuA, allosteric (dimerisation) domain"/>
    <property type="match status" value="1"/>
</dbReference>
<dbReference type="NCBIfam" id="NF002087">
    <property type="entry name" value="PRK00915.1-4"/>
    <property type="match status" value="1"/>
</dbReference>
<dbReference type="SMART" id="SM00917">
    <property type="entry name" value="LeuA_dimer"/>
    <property type="match status" value="1"/>
</dbReference>
<dbReference type="SUPFAM" id="SSF51569">
    <property type="entry name" value="Aldolase"/>
    <property type="match status" value="1"/>
</dbReference>
<evidence type="ECO:0000256" key="6">
    <source>
        <dbReference type="ARBA" id="ARBA00022490"/>
    </source>
</evidence>
<evidence type="ECO:0000256" key="8">
    <source>
        <dbReference type="ARBA" id="ARBA00022679"/>
    </source>
</evidence>
<dbReference type="InterPro" id="IPR050073">
    <property type="entry name" value="2-IPM_HCS-like"/>
</dbReference>
<dbReference type="InterPro" id="IPR005671">
    <property type="entry name" value="LeuA_bact_synth"/>
</dbReference>
<feature type="binding site" evidence="12">
    <location>
        <position position="206"/>
    </location>
    <ligand>
        <name>Mn(2+)</name>
        <dbReference type="ChEBI" id="CHEBI:29035"/>
    </ligand>
</feature>
<dbReference type="PATRIC" id="fig|281456.6.peg.1947"/>
<evidence type="ECO:0000256" key="1">
    <source>
        <dbReference type="ARBA" id="ARBA00004689"/>
    </source>
</evidence>
<keyword evidence="10 12" id="KW-0464">Manganese</keyword>
<dbReference type="NCBIfam" id="NF002085">
    <property type="entry name" value="PRK00915.1-2"/>
    <property type="match status" value="1"/>
</dbReference>
<dbReference type="Proteomes" id="UP000037175">
    <property type="component" value="Unassembled WGS sequence"/>
</dbReference>
<gene>
    <name evidence="12" type="primary">leuA</name>
    <name evidence="14" type="ORF">Tfer_1854</name>
</gene>
<dbReference type="FunFam" id="1.10.238.260:FF:000001">
    <property type="entry name" value="2-isopropylmalate synthase"/>
    <property type="match status" value="1"/>
</dbReference>
<dbReference type="Gene3D" id="1.10.238.260">
    <property type="match status" value="1"/>
</dbReference>
<dbReference type="GO" id="GO:0009098">
    <property type="term" value="P:L-leucine biosynthetic process"/>
    <property type="evidence" value="ECO:0007669"/>
    <property type="project" value="UniProtKB-UniRule"/>
</dbReference>
<keyword evidence="11 12" id="KW-0100">Branched-chain amino acid biosynthesis</keyword>
<dbReference type="Gene3D" id="3.30.160.270">
    <property type="match status" value="1"/>
</dbReference>
<dbReference type="GO" id="GO:0003985">
    <property type="term" value="F:acetyl-CoA C-acetyltransferase activity"/>
    <property type="evidence" value="ECO:0007669"/>
    <property type="project" value="UniProtKB-UniRule"/>
</dbReference>
<dbReference type="PANTHER" id="PTHR10277:SF9">
    <property type="entry name" value="2-ISOPROPYLMALATE SYNTHASE 1, CHLOROPLASTIC-RELATED"/>
    <property type="match status" value="1"/>
</dbReference>
<comment type="subunit">
    <text evidence="12">Homodimer.</text>
</comment>
<dbReference type="Gene3D" id="3.20.20.70">
    <property type="entry name" value="Aldolase class I"/>
    <property type="match status" value="1"/>
</dbReference>
<comment type="pathway">
    <text evidence="1 12">Amino-acid biosynthesis; L-leucine biosynthesis; L-leucine from 3-methyl-2-oxobutanoate: step 1/4.</text>
</comment>
<dbReference type="PROSITE" id="PS50991">
    <property type="entry name" value="PYR_CT"/>
    <property type="match status" value="1"/>
</dbReference>
<dbReference type="NCBIfam" id="NF002088">
    <property type="entry name" value="PRK00915.1-5"/>
    <property type="match status" value="1"/>
</dbReference>
<evidence type="ECO:0000256" key="11">
    <source>
        <dbReference type="ARBA" id="ARBA00023304"/>
    </source>
</evidence>
<comment type="function">
    <text evidence="12">Catalyzes the condensation of the acetyl group of acetyl-CoA with 3-methyl-2-oxobutanoate (2-ketoisovalerate) to form 3-carboxy-3-hydroxy-4-methylpentanoate (2-isopropylmalate).</text>
</comment>
<sequence>MSDSNKIYIFDTTLRDGEQSPGVSLNNHEKLDIARQLQKLGVDIIEAGFPMASQGDFEAVKTIAENVKGVTICGLSRAAFNDIDRAWEAIKVADQPRIHTFIATSDIHLQYKLRMTRQQVIEAAVAAVKHAKKYTSDVEFSAEDAFRSELGFLCQVLEAAIDAGATTVNIPDTVGYATPAEFGQFIKEIREKVPNIHKARISVHCHNDLGLAVANSLAAVANGATQVECTINGIGERAGNAALEEVVMALYTRKSLFNKTTGINTREIYRTSRLVTNLTGMKIQPNKAVVGKNAFAHESGIHQDGVLKERSTYEIMNPELIGLNVNNIVLGKHSGRHAIRDRLAELGYVLDDSELNKAFEKFKNLADKKKEVTDEDLVALVEEEIRSIPATYELEYLHISSGTRVIPTATISLSKNGEPVEDAACGDGPVDAIYKAVEKITGLNCTLLLYNLSAVTGGKDALGEVTVKIRPNGSAKTYLGRGVSTDVLEASAKAYINAVNKVVYDRMQAAEETVALPKKEGV</sequence>
<organism evidence="14 15">
    <name type="scientific">Thermincola ferriacetica</name>
    <dbReference type="NCBI Taxonomy" id="281456"/>
    <lineage>
        <taxon>Bacteria</taxon>
        <taxon>Bacillati</taxon>
        <taxon>Bacillota</taxon>
        <taxon>Clostridia</taxon>
        <taxon>Eubacteriales</taxon>
        <taxon>Thermincolaceae</taxon>
        <taxon>Thermincola</taxon>
    </lineage>
</organism>
<dbReference type="GO" id="GO:0005737">
    <property type="term" value="C:cytoplasm"/>
    <property type="evidence" value="ECO:0007669"/>
    <property type="project" value="UniProtKB-UniRule"/>
</dbReference>
<comment type="caution">
    <text evidence="14">The sequence shown here is derived from an EMBL/GenBank/DDBJ whole genome shotgun (WGS) entry which is preliminary data.</text>
</comment>
<dbReference type="InterPro" id="IPR013785">
    <property type="entry name" value="Aldolase_TIM"/>
</dbReference>
<dbReference type="InterPro" id="IPR036230">
    <property type="entry name" value="LeuA_allosteric_dom_sf"/>
</dbReference>
<dbReference type="AlphaFoldDB" id="A0A0L6W217"/>
<dbReference type="PANTHER" id="PTHR10277">
    <property type="entry name" value="HOMOCITRATE SYNTHASE-RELATED"/>
    <property type="match status" value="1"/>
</dbReference>
<reference evidence="15" key="1">
    <citation type="submission" date="2015-07" db="EMBL/GenBank/DDBJ databases">
        <title>Complete Genome of Thermincola ferriacetica strain Z-0001T.</title>
        <authorList>
            <person name="Lusk B."/>
            <person name="Badalamenti J.P."/>
            <person name="Parameswaran P."/>
            <person name="Bond D.R."/>
            <person name="Torres C.I."/>
        </authorList>
    </citation>
    <scope>NUCLEOTIDE SEQUENCE [LARGE SCALE GENOMIC DNA]</scope>
    <source>
        <strain evidence="15">Z-0001</strain>
    </source>
</reference>
<dbReference type="FunFam" id="3.20.20.70:FF:000010">
    <property type="entry name" value="2-isopropylmalate synthase"/>
    <property type="match status" value="1"/>
</dbReference>
<evidence type="ECO:0000256" key="5">
    <source>
        <dbReference type="ARBA" id="ARBA00022430"/>
    </source>
</evidence>
<dbReference type="InterPro" id="IPR000891">
    <property type="entry name" value="PYR_CT"/>
</dbReference>
<feature type="region of interest" description="Regulatory domain" evidence="12">
    <location>
        <begin position="393"/>
        <end position="522"/>
    </location>
</feature>
<evidence type="ECO:0000313" key="14">
    <source>
        <dbReference type="EMBL" id="KNZ69413.1"/>
    </source>
</evidence>
<feature type="binding site" evidence="12">
    <location>
        <position position="16"/>
    </location>
    <ligand>
        <name>Mn(2+)</name>
        <dbReference type="ChEBI" id="CHEBI:29035"/>
    </ligand>
</feature>
<keyword evidence="15" id="KW-1185">Reference proteome</keyword>
<keyword evidence="6 12" id="KW-0963">Cytoplasm</keyword>
<dbReference type="FunFam" id="3.30.160.270:FF:000001">
    <property type="entry name" value="2-isopropylmalate synthase"/>
    <property type="match status" value="1"/>
</dbReference>
<evidence type="ECO:0000256" key="4">
    <source>
        <dbReference type="ARBA" id="ARBA00018198"/>
    </source>
</evidence>
<comment type="cofactor">
    <cofactor evidence="12">
        <name>Mn(2+)</name>
        <dbReference type="ChEBI" id="CHEBI:29035"/>
    </cofactor>
</comment>
<dbReference type="NCBIfam" id="NF002086">
    <property type="entry name" value="PRK00915.1-3"/>
    <property type="match status" value="1"/>
</dbReference>
<feature type="binding site" evidence="12">
    <location>
        <position position="204"/>
    </location>
    <ligand>
        <name>Mn(2+)</name>
        <dbReference type="ChEBI" id="CHEBI:29035"/>
    </ligand>
</feature>
<dbReference type="InterPro" id="IPR054691">
    <property type="entry name" value="LeuA/HCS_post-cat"/>
</dbReference>
<evidence type="ECO:0000256" key="7">
    <source>
        <dbReference type="ARBA" id="ARBA00022605"/>
    </source>
</evidence>
<comment type="similarity">
    <text evidence="2 12">Belongs to the alpha-IPM synthase/homocitrate synthase family. LeuA type 1 subfamily.</text>
</comment>
<keyword evidence="7 12" id="KW-0028">Amino-acid biosynthesis</keyword>
<dbReference type="InterPro" id="IPR013709">
    <property type="entry name" value="2-isopropylmalate_synth_dimer"/>
</dbReference>
<feature type="domain" description="Pyruvate carboxyltransferase" evidence="13">
    <location>
        <begin position="7"/>
        <end position="269"/>
    </location>
</feature>
<dbReference type="GO" id="GO:0003852">
    <property type="term" value="F:2-isopropylmalate synthase activity"/>
    <property type="evidence" value="ECO:0007669"/>
    <property type="project" value="UniProtKB-UniRule"/>
</dbReference>
<dbReference type="UniPathway" id="UPA00048">
    <property type="reaction ID" value="UER00070"/>
</dbReference>
<name>A0A0L6W217_9FIRM</name>
<keyword evidence="5 12" id="KW-0432">Leucine biosynthesis</keyword>
<feature type="binding site" evidence="12">
    <location>
        <position position="240"/>
    </location>
    <ligand>
        <name>Mn(2+)</name>
        <dbReference type="ChEBI" id="CHEBI:29035"/>
    </ligand>
</feature>
<dbReference type="PROSITE" id="PS00816">
    <property type="entry name" value="AIPM_HOMOCIT_SYNTH_2"/>
    <property type="match status" value="1"/>
</dbReference>
<dbReference type="Pfam" id="PF22617">
    <property type="entry name" value="HCS_D2"/>
    <property type="match status" value="1"/>
</dbReference>
<dbReference type="RefSeq" id="WP_052218098.1">
    <property type="nucleotide sequence ID" value="NZ_LGTE01000012.1"/>
</dbReference>
<evidence type="ECO:0000256" key="2">
    <source>
        <dbReference type="ARBA" id="ARBA00009396"/>
    </source>
</evidence>